<keyword evidence="3" id="KW-1185">Reference proteome</keyword>
<organism evidence="2 3">
    <name type="scientific">Solidesulfovibrio aerotolerans</name>
    <dbReference type="NCBI Taxonomy" id="295255"/>
    <lineage>
        <taxon>Bacteria</taxon>
        <taxon>Pseudomonadati</taxon>
        <taxon>Thermodesulfobacteriota</taxon>
        <taxon>Desulfovibrionia</taxon>
        <taxon>Desulfovibrionales</taxon>
        <taxon>Desulfovibrionaceae</taxon>
        <taxon>Solidesulfovibrio</taxon>
    </lineage>
</organism>
<sequence>MTRGKSHDRPATPVRMCVICRGRFAKSDLTRHVPAAGVGAGLLPDPRAAMPGRGHYLCANPECAEKFLKYSGRPRRRRGGQGE</sequence>
<evidence type="ECO:0000313" key="2">
    <source>
        <dbReference type="EMBL" id="MYL84836.1"/>
    </source>
</evidence>
<proteinExistence type="predicted"/>
<dbReference type="InterPro" id="IPR035931">
    <property type="entry name" value="YlxR-like_sf"/>
</dbReference>
<comment type="caution">
    <text evidence="2">The sequence shown here is derived from an EMBL/GenBank/DDBJ whole genome shotgun (WGS) entry which is preliminary data.</text>
</comment>
<reference evidence="2 3" key="1">
    <citation type="submission" date="2020-01" db="EMBL/GenBank/DDBJ databases">
        <title>Genome sequence of Desulfovibrio aerotolerans DSM 16695(T).</title>
        <authorList>
            <person name="Karnachuk O."/>
            <person name="Avakyan M."/>
            <person name="Mardanov A."/>
            <person name="Kadnikov V."/>
            <person name="Ravin N."/>
        </authorList>
    </citation>
    <scope>NUCLEOTIDE SEQUENCE [LARGE SCALE GENOMIC DNA]</scope>
    <source>
        <strain evidence="2 3">DSM 16695</strain>
    </source>
</reference>
<dbReference type="SUPFAM" id="SSF64376">
    <property type="entry name" value="YlxR-like"/>
    <property type="match status" value="1"/>
</dbReference>
<name>A0A7C9NLI5_9BACT</name>
<dbReference type="Pfam" id="PF04296">
    <property type="entry name" value="YlxR"/>
    <property type="match status" value="1"/>
</dbReference>
<evidence type="ECO:0000259" key="1">
    <source>
        <dbReference type="Pfam" id="PF04296"/>
    </source>
</evidence>
<feature type="domain" description="YlxR" evidence="1">
    <location>
        <begin position="15"/>
        <end position="69"/>
    </location>
</feature>
<gene>
    <name evidence="2" type="ORF">GTA51_17115</name>
</gene>
<dbReference type="OrthoDB" id="5518171at2"/>
<protein>
    <submittedName>
        <fullName evidence="2">DUF448 domain-containing protein</fullName>
    </submittedName>
</protein>
<dbReference type="Proteomes" id="UP000482487">
    <property type="component" value="Unassembled WGS sequence"/>
</dbReference>
<dbReference type="RefSeq" id="WP_160963229.1">
    <property type="nucleotide sequence ID" value="NZ_WVUD01000044.1"/>
</dbReference>
<dbReference type="AlphaFoldDB" id="A0A7C9NLI5"/>
<dbReference type="Gene3D" id="3.30.1230.10">
    <property type="entry name" value="YlxR-like"/>
    <property type="match status" value="1"/>
</dbReference>
<accession>A0A7C9NLI5</accession>
<dbReference type="InterPro" id="IPR007393">
    <property type="entry name" value="YlxR_dom"/>
</dbReference>
<dbReference type="EMBL" id="WVUD01000044">
    <property type="protein sequence ID" value="MYL84836.1"/>
    <property type="molecule type" value="Genomic_DNA"/>
</dbReference>
<evidence type="ECO:0000313" key="3">
    <source>
        <dbReference type="Proteomes" id="UP000482487"/>
    </source>
</evidence>